<feature type="compositionally biased region" description="Low complexity" evidence="2">
    <location>
        <begin position="290"/>
        <end position="323"/>
    </location>
</feature>
<feature type="region of interest" description="Disordered" evidence="2">
    <location>
        <begin position="115"/>
        <end position="205"/>
    </location>
</feature>
<evidence type="ECO:0000256" key="2">
    <source>
        <dbReference type="SAM" id="MobiDB-lite"/>
    </source>
</evidence>
<dbReference type="AlphaFoldDB" id="A0A1H6FUP1"/>
<keyword evidence="3" id="KW-0472">Membrane</keyword>
<keyword evidence="1" id="KW-0175">Coiled coil</keyword>
<dbReference type="STRING" id="29539.SAMN02745716_1522"/>
<gene>
    <name evidence="4" type="ORF">SAMN02745716_1522</name>
</gene>
<reference evidence="5" key="1">
    <citation type="submission" date="2016-10" db="EMBL/GenBank/DDBJ databases">
        <authorList>
            <person name="Varghese N."/>
            <person name="Submissions S."/>
        </authorList>
    </citation>
    <scope>NUCLEOTIDE SEQUENCE [LARGE SCALE GENOMIC DNA]</scope>
    <source>
        <strain evidence="5">ATCC 35263</strain>
    </source>
</reference>
<dbReference type="OrthoDB" id="5243940at2"/>
<dbReference type="RefSeq" id="WP_093117843.1">
    <property type="nucleotide sequence ID" value="NZ_FNWJ01000002.1"/>
</dbReference>
<feature type="region of interest" description="Disordered" evidence="2">
    <location>
        <begin position="284"/>
        <end position="323"/>
    </location>
</feature>
<feature type="compositionally biased region" description="Polar residues" evidence="2">
    <location>
        <begin position="152"/>
        <end position="183"/>
    </location>
</feature>
<feature type="compositionally biased region" description="Low complexity" evidence="2">
    <location>
        <begin position="130"/>
        <end position="149"/>
    </location>
</feature>
<evidence type="ECO:0000256" key="1">
    <source>
        <dbReference type="SAM" id="Coils"/>
    </source>
</evidence>
<sequence>MTLTDRDRKILLYVVPLLLVVVYWFFLLGPKREEAAKAGDELQQQEQARDQARQTLAQLQASRANFDRDYATVVKLGKAIPPQLDMATVLVQLDAAARGTGIRFSKIEVGQRQSAQAASATAGGGGGGSSSQPPVAAGGQQAQSGPGKATEAANNAAQTSAQRNQAAEQSGVNPQDTQTSVSSGKGLPIGGGQAGGAATAGGAMPAPASGALDSVPLTLRFNGSFMRLADFFHRLKRFVRVAGDRLLVRGRLLTVESLHFTSDSEHFPRIDAELVATVYLAPRSEGATGGATPQGPAPTTNASNQAASGAQNASPAPAATAAR</sequence>
<protein>
    <submittedName>
        <fullName evidence="4">Type II secretion system (T2SS), protein M</fullName>
    </submittedName>
</protein>
<keyword evidence="3" id="KW-0812">Transmembrane</keyword>
<feature type="transmembrane region" description="Helical" evidence="3">
    <location>
        <begin position="10"/>
        <end position="28"/>
    </location>
</feature>
<keyword evidence="5" id="KW-1185">Reference proteome</keyword>
<evidence type="ECO:0000256" key="3">
    <source>
        <dbReference type="SAM" id="Phobius"/>
    </source>
</evidence>
<dbReference type="EMBL" id="FNWJ01000002">
    <property type="protein sequence ID" value="SEH14132.1"/>
    <property type="molecule type" value="Genomic_DNA"/>
</dbReference>
<proteinExistence type="predicted"/>
<evidence type="ECO:0000313" key="5">
    <source>
        <dbReference type="Proteomes" id="UP000222056"/>
    </source>
</evidence>
<accession>A0A1H6FUP1</accession>
<dbReference type="Proteomes" id="UP000222056">
    <property type="component" value="Unassembled WGS sequence"/>
</dbReference>
<keyword evidence="3" id="KW-1133">Transmembrane helix</keyword>
<evidence type="ECO:0000313" key="4">
    <source>
        <dbReference type="EMBL" id="SEH14132.1"/>
    </source>
</evidence>
<name>A0A1H6FUP1_THEAL</name>
<feature type="coiled-coil region" evidence="1">
    <location>
        <begin position="35"/>
        <end position="69"/>
    </location>
</feature>
<feature type="compositionally biased region" description="Gly residues" evidence="2">
    <location>
        <begin position="187"/>
        <end position="199"/>
    </location>
</feature>
<organism evidence="4 5">
    <name type="scientific">Thermoleophilum album</name>
    <dbReference type="NCBI Taxonomy" id="29539"/>
    <lineage>
        <taxon>Bacteria</taxon>
        <taxon>Bacillati</taxon>
        <taxon>Actinomycetota</taxon>
        <taxon>Thermoleophilia</taxon>
        <taxon>Thermoleophilales</taxon>
        <taxon>Thermoleophilaceae</taxon>
        <taxon>Thermoleophilum</taxon>
    </lineage>
</organism>